<dbReference type="EMBL" id="JAACAK010000125">
    <property type="protein sequence ID" value="NIR76397.1"/>
    <property type="molecule type" value="Genomic_DNA"/>
</dbReference>
<gene>
    <name evidence="1" type="ORF">GWO12_15000</name>
</gene>
<dbReference type="InterPro" id="IPR027268">
    <property type="entry name" value="Peptidase_M4/M1_CTD_sf"/>
</dbReference>
<reference evidence="1 2" key="1">
    <citation type="submission" date="2020-01" db="EMBL/GenBank/DDBJ databases">
        <title>Genomes assembled from Gulf of Kutch pelagic sediment metagenomes.</title>
        <authorList>
            <person name="Chandrashekar M."/>
            <person name="Mahajan M.S."/>
            <person name="Dave K.J."/>
            <person name="Vatsa P."/>
            <person name="Nathani N.M."/>
        </authorList>
    </citation>
    <scope>NUCLEOTIDE SEQUENCE [LARGE SCALE GENOMIC DNA]</scope>
    <source>
        <strain evidence="1">KS3-K002</strain>
    </source>
</reference>
<evidence type="ECO:0000313" key="1">
    <source>
        <dbReference type="EMBL" id="NIR76397.1"/>
    </source>
</evidence>
<comment type="caution">
    <text evidence="1">The sequence shown here is derived from an EMBL/GenBank/DDBJ whole genome shotgun (WGS) entry which is preliminary data.</text>
</comment>
<dbReference type="Proteomes" id="UP000702544">
    <property type="component" value="Unassembled WGS sequence"/>
</dbReference>
<sequence length="459" mass="51661">MRQLETLIGEDNLREGLREYLRRFAFANATWPDLIAILDARSDEDLAGWSAVWVEEPGRPTVRADWATDGPGELSSLVMRQFDPAEAGRVWSQRLNVRISHPEGSDLLPVLLDAAEYPVEVVRGRPAPEYVLPNGGGEGYGLFMLDSVSQRVLLRRTPELESGLTRGIAWLTLWDAMLERLVPPSRIIDLAAATLVGEKDELIVERVLSYLEEAYWRYSTDDDRAERAVSLEALLWRRLRDAPTSSLKSAYFDTYVSLALSDRAVQRLERIWRGDLSIEGLTLSENDHIRLARELAVREIDGWDAVLDAQQARIENPDREAEFRFVRPALSADPAVRDSFFASLSAPENRDHEPWVLDAVSYLHHPLRARHSRAYIRPSLELLEEIQATGDIFFPKRWLDATLSGHNTAKAAEIVRDFLAAHPDYPARLRGKILQSADPVFRAAAIVGAGSGELAVQSR</sequence>
<proteinExistence type="predicted"/>
<evidence type="ECO:0000313" key="2">
    <source>
        <dbReference type="Proteomes" id="UP000702544"/>
    </source>
</evidence>
<dbReference type="Gene3D" id="1.10.390.10">
    <property type="entry name" value="Neutral Protease Domain 2"/>
    <property type="match status" value="1"/>
</dbReference>
<evidence type="ECO:0008006" key="3">
    <source>
        <dbReference type="Google" id="ProtNLM"/>
    </source>
</evidence>
<accession>A0AAE5CBX1</accession>
<name>A0AAE5CBX1_9BACT</name>
<dbReference type="AlphaFoldDB" id="A0AAE5CBX1"/>
<dbReference type="SUPFAM" id="SSF55486">
    <property type="entry name" value="Metalloproteases ('zincins'), catalytic domain"/>
    <property type="match status" value="1"/>
</dbReference>
<organism evidence="1 2">
    <name type="scientific">Candidatus Kutchimonas denitrificans</name>
    <dbReference type="NCBI Taxonomy" id="3056748"/>
    <lineage>
        <taxon>Bacteria</taxon>
        <taxon>Pseudomonadati</taxon>
        <taxon>Gemmatimonadota</taxon>
        <taxon>Gemmatimonadia</taxon>
        <taxon>Candidatus Palauibacterales</taxon>
        <taxon>Candidatus Palauibacteraceae</taxon>
        <taxon>Candidatus Kutchimonas</taxon>
    </lineage>
</organism>
<protein>
    <recommendedName>
        <fullName evidence="3">Aminopeptidase N</fullName>
    </recommendedName>
</protein>